<keyword evidence="1" id="KW-0812">Transmembrane</keyword>
<feature type="transmembrane region" description="Helical" evidence="1">
    <location>
        <begin position="20"/>
        <end position="39"/>
    </location>
</feature>
<keyword evidence="1" id="KW-0472">Membrane</keyword>
<reference evidence="2" key="1">
    <citation type="journal article" date="2017" name="J. Phycol.">
        <title>Analysis of chloroplast genomes and a supermatrix inform reclassification of the Rhodomelaceae (Rhodophyta).</title>
        <authorList>
            <person name="Diaz-Tapia P."/>
            <person name="Maggs C.A."/>
            <person name="West J.A."/>
            <person name="Verbruggen H."/>
        </authorList>
    </citation>
    <scope>NUCLEOTIDE SEQUENCE</scope>
    <source>
        <strain evidence="2">PD763</strain>
    </source>
</reference>
<keyword evidence="1" id="KW-1133">Transmembrane helix</keyword>
<evidence type="ECO:0000256" key="1">
    <source>
        <dbReference type="SAM" id="Phobius"/>
    </source>
</evidence>
<dbReference type="GeneID" id="33357386"/>
<name>A0A1Z1ME52_9FLOR</name>
<dbReference type="AlphaFoldDB" id="A0A1Z1ME52"/>
<keyword evidence="2" id="KW-0150">Chloroplast</keyword>
<protein>
    <submittedName>
        <fullName evidence="2">Uncharacterized protein</fullName>
    </submittedName>
</protein>
<proteinExistence type="predicted"/>
<dbReference type="EMBL" id="MF101432">
    <property type="protein sequence ID" value="ARW64347.1"/>
    <property type="molecule type" value="Genomic_DNA"/>
</dbReference>
<sequence>MQYYLKLKSILVSAYLLLLPYRYTETLFIILILITFNLNRKIFFHKILKSIKNNSFFILFILFSNLLIDNKYSKLSRIADNNIRFPYFFEFISVKNYVKNVKVYSIKFIVPNYIIKIIAINTLHIIITSNLFFIAKNEILLHDCKLILSNNKRNKNNFSLSLLTILISYEIIEKILNKFYDFYVGLRLKNYISLSNSIKYINCFTQNIIHQTIEESYLLIIVIWNRF</sequence>
<dbReference type="RefSeq" id="YP_009395367.1">
    <property type="nucleotide sequence ID" value="NC_035277.1"/>
</dbReference>
<organism evidence="2">
    <name type="scientific">Polysiphonia infestans</name>
    <dbReference type="NCBI Taxonomy" id="2006978"/>
    <lineage>
        <taxon>Eukaryota</taxon>
        <taxon>Rhodophyta</taxon>
        <taxon>Florideophyceae</taxon>
        <taxon>Rhodymeniophycidae</taxon>
        <taxon>Ceramiales</taxon>
        <taxon>Rhodomelaceae</taxon>
        <taxon>Polysiphonioideae</taxon>
        <taxon>Polysiphonia</taxon>
    </lineage>
</organism>
<evidence type="ECO:0000313" key="2">
    <source>
        <dbReference type="EMBL" id="ARW64347.1"/>
    </source>
</evidence>
<feature type="transmembrane region" description="Helical" evidence="1">
    <location>
        <begin position="113"/>
        <end position="135"/>
    </location>
</feature>
<geneLocation type="chloroplast" evidence="2"/>
<accession>A0A1Z1ME52</accession>
<keyword evidence="2" id="KW-0934">Plastid</keyword>
<feature type="transmembrane region" description="Helical" evidence="1">
    <location>
        <begin position="51"/>
        <end position="68"/>
    </location>
</feature>
<gene>
    <name evidence="2" type="primary">ConsOrf4</name>
</gene>